<evidence type="ECO:0000256" key="1">
    <source>
        <dbReference type="SAM" id="Phobius"/>
    </source>
</evidence>
<evidence type="ECO:0000313" key="5">
    <source>
        <dbReference type="Proteomes" id="UP000639396"/>
    </source>
</evidence>
<evidence type="ECO:0000313" key="4">
    <source>
        <dbReference type="EMBL" id="MBD2863909.1"/>
    </source>
</evidence>
<dbReference type="Proteomes" id="UP000639396">
    <property type="component" value="Unassembled WGS sequence"/>
</dbReference>
<evidence type="ECO:0000259" key="3">
    <source>
        <dbReference type="Pfam" id="PF18705"/>
    </source>
</evidence>
<name>A0A927C9I3_9BACL</name>
<dbReference type="Gene3D" id="2.60.40.1630">
    <property type="entry name" value="bacillus anthracis domain"/>
    <property type="match status" value="1"/>
</dbReference>
<keyword evidence="1" id="KW-0812">Transmembrane</keyword>
<dbReference type="Pfam" id="PF18705">
    <property type="entry name" value="DUF5643"/>
    <property type="match status" value="1"/>
</dbReference>
<organism evidence="4 5">
    <name type="scientific">Paenibacillus oceani</name>
    <dbReference type="NCBI Taxonomy" id="2772510"/>
    <lineage>
        <taxon>Bacteria</taxon>
        <taxon>Bacillati</taxon>
        <taxon>Bacillota</taxon>
        <taxon>Bacilli</taxon>
        <taxon>Bacillales</taxon>
        <taxon>Paenibacillaceae</taxon>
        <taxon>Paenibacillus</taxon>
    </lineage>
</organism>
<reference evidence="4" key="1">
    <citation type="submission" date="2020-09" db="EMBL/GenBank/DDBJ databases">
        <title>A novel bacterium of genus Paenibacillus, isolated from South China Sea.</title>
        <authorList>
            <person name="Huang H."/>
            <person name="Mo K."/>
            <person name="Hu Y."/>
        </authorList>
    </citation>
    <scope>NUCLEOTIDE SEQUENCE</scope>
    <source>
        <strain evidence="4">IB182363</strain>
    </source>
</reference>
<dbReference type="AlphaFoldDB" id="A0A927C9I3"/>
<feature type="domain" description="DUF4179" evidence="2">
    <location>
        <begin position="87"/>
        <end position="176"/>
    </location>
</feature>
<keyword evidence="1" id="KW-0472">Membrane</keyword>
<dbReference type="Pfam" id="PF13786">
    <property type="entry name" value="DUF4179"/>
    <property type="match status" value="1"/>
</dbReference>
<dbReference type="EMBL" id="JACXJA010000024">
    <property type="protein sequence ID" value="MBD2863909.1"/>
    <property type="molecule type" value="Genomic_DNA"/>
</dbReference>
<feature type="transmembrane region" description="Helical" evidence="1">
    <location>
        <begin position="96"/>
        <end position="119"/>
    </location>
</feature>
<keyword evidence="5" id="KW-1185">Reference proteome</keyword>
<evidence type="ECO:0000259" key="2">
    <source>
        <dbReference type="Pfam" id="PF13786"/>
    </source>
</evidence>
<keyword evidence="1" id="KW-1133">Transmembrane helix</keyword>
<proteinExistence type="predicted"/>
<dbReference type="RefSeq" id="WP_190929538.1">
    <property type="nucleotide sequence ID" value="NZ_JACXJA010000024.1"/>
</dbReference>
<dbReference type="InterPro" id="IPR025436">
    <property type="entry name" value="DUF4179"/>
</dbReference>
<feature type="domain" description="DUF5643" evidence="3">
    <location>
        <begin position="280"/>
        <end position="395"/>
    </location>
</feature>
<comment type="caution">
    <text evidence="4">The sequence shown here is derived from an EMBL/GenBank/DDBJ whole genome shotgun (WGS) entry which is preliminary data.</text>
</comment>
<gene>
    <name evidence="4" type="ORF">IDH45_18120</name>
</gene>
<sequence>MRDKSKRRFWKYIIGLDSYRCKWARVAPPEQDSPGETEAEAAAHPELAPAPAIQSLKDVYWLASPPPDMETYIREGIRQAKRELARKKRKKRATGAAAALLVLALSAALGFSPAFASFVGKLTTQLLDSKDGLHIAAEQGYKQYVGKSVEHDGIELRIEDLIVDELRMVVYYSIKDKNGYDSVRIQAKWVDAATGEEYPVGQPMMSSGSDIFSSSGTFSGPWENGAMEIRWKEDAAIPDKLRLRVTMHVPMKPGYQKTVQLDKEWNLSFSIRKDQIVAKQVFELNETVSLDGQNVTFKRATLLPTAIRLDLSVDPNNSKQLFSIEDLRLVDQDGLELKPLRGFERQYFVYPVTRPKTLHTIYFEGSLLANPQSLDLVGSTIRALDKSKREIIVDTREKKLLKVPDERIRLLDVNKYPNRWEFSFDLEKDVDNKFSPHMIDIHSLNTMEQSWFDPSDGYGLGCGGYSSSEETVQKLNCVMTGSELMGEYFPEPFVFRIYDYHYNKIRQPFRVKIK</sequence>
<protein>
    <submittedName>
        <fullName evidence="4">DUF4179 domain-containing protein</fullName>
    </submittedName>
</protein>
<dbReference type="InterPro" id="IPR040680">
    <property type="entry name" value="DUF5643"/>
</dbReference>
<accession>A0A927C9I3</accession>